<gene>
    <name evidence="4" type="ORF">CI238_03455</name>
</gene>
<dbReference type="GO" id="GO:0008270">
    <property type="term" value="F:zinc ion binding"/>
    <property type="evidence" value="ECO:0007669"/>
    <property type="project" value="InterPro"/>
</dbReference>
<accession>A0A161VXY5</accession>
<feature type="domain" description="Xylanolytic transcriptional activator regulatory" evidence="3">
    <location>
        <begin position="236"/>
        <end position="310"/>
    </location>
</feature>
<dbReference type="GO" id="GO:0003677">
    <property type="term" value="F:DNA binding"/>
    <property type="evidence" value="ECO:0007669"/>
    <property type="project" value="InterPro"/>
</dbReference>
<dbReference type="EMBL" id="LFIW01002228">
    <property type="protein sequence ID" value="KZL78385.1"/>
    <property type="molecule type" value="Genomic_DNA"/>
</dbReference>
<keyword evidence="1" id="KW-0539">Nucleus</keyword>
<dbReference type="InterPro" id="IPR050987">
    <property type="entry name" value="AtrR-like"/>
</dbReference>
<reference evidence="4 5" key="1">
    <citation type="submission" date="2015-06" db="EMBL/GenBank/DDBJ databases">
        <title>Survival trade-offs in plant roots during colonization by closely related pathogenic and mutualistic fungi.</title>
        <authorList>
            <person name="Hacquard S."/>
            <person name="Kracher B."/>
            <person name="Hiruma K."/>
            <person name="Weinman A."/>
            <person name="Muench P."/>
            <person name="Garrido Oter R."/>
            <person name="Ver Loren van Themaat E."/>
            <person name="Dallerey J.-F."/>
            <person name="Damm U."/>
            <person name="Henrissat B."/>
            <person name="Lespinet O."/>
            <person name="Thon M."/>
            <person name="Kemen E."/>
            <person name="McHardy A.C."/>
            <person name="Schulze-Lefert P."/>
            <person name="O'Connell R.J."/>
        </authorList>
    </citation>
    <scope>NUCLEOTIDE SEQUENCE [LARGE SCALE GENOMIC DNA]</scope>
    <source>
        <strain evidence="4 5">MAFF 238704</strain>
    </source>
</reference>
<dbReference type="Pfam" id="PF04082">
    <property type="entry name" value="Fungal_trans"/>
    <property type="match status" value="1"/>
</dbReference>
<evidence type="ECO:0000313" key="4">
    <source>
        <dbReference type="EMBL" id="KZL78385.1"/>
    </source>
</evidence>
<dbReference type="SMART" id="SM00906">
    <property type="entry name" value="Fungal_trans"/>
    <property type="match status" value="1"/>
</dbReference>
<dbReference type="GO" id="GO:0003700">
    <property type="term" value="F:DNA-binding transcription factor activity"/>
    <property type="evidence" value="ECO:0007669"/>
    <property type="project" value="InterPro"/>
</dbReference>
<name>A0A161VXY5_COLIC</name>
<protein>
    <submittedName>
        <fullName evidence="4">Zn(II)2Cys6 transcription factor</fullName>
    </submittedName>
</protein>
<dbReference type="Proteomes" id="UP000076584">
    <property type="component" value="Unassembled WGS sequence"/>
</dbReference>
<comment type="caution">
    <text evidence="4">The sequence shown here is derived from an EMBL/GenBank/DDBJ whole genome shotgun (WGS) entry which is preliminary data.</text>
</comment>
<keyword evidence="5" id="KW-1185">Reference proteome</keyword>
<proteinExistence type="predicted"/>
<dbReference type="STRING" id="1573173.A0A161VXY5"/>
<dbReference type="AlphaFoldDB" id="A0A161VXY5"/>
<dbReference type="PANTHER" id="PTHR46910">
    <property type="entry name" value="TRANSCRIPTION FACTOR PDR1"/>
    <property type="match status" value="1"/>
</dbReference>
<dbReference type="CDD" id="cd12148">
    <property type="entry name" value="fungal_TF_MHR"/>
    <property type="match status" value="1"/>
</dbReference>
<dbReference type="GO" id="GO:0006351">
    <property type="term" value="P:DNA-templated transcription"/>
    <property type="evidence" value="ECO:0007669"/>
    <property type="project" value="InterPro"/>
</dbReference>
<organism evidence="4 5">
    <name type="scientific">Colletotrichum incanum</name>
    <name type="common">Soybean anthracnose fungus</name>
    <dbReference type="NCBI Taxonomy" id="1573173"/>
    <lineage>
        <taxon>Eukaryota</taxon>
        <taxon>Fungi</taxon>
        <taxon>Dikarya</taxon>
        <taxon>Ascomycota</taxon>
        <taxon>Pezizomycotina</taxon>
        <taxon>Sordariomycetes</taxon>
        <taxon>Hypocreomycetidae</taxon>
        <taxon>Glomerellales</taxon>
        <taxon>Glomerellaceae</taxon>
        <taxon>Colletotrichum</taxon>
        <taxon>Colletotrichum spaethianum species complex</taxon>
    </lineage>
</organism>
<evidence type="ECO:0000259" key="3">
    <source>
        <dbReference type="SMART" id="SM00906"/>
    </source>
</evidence>
<dbReference type="PANTHER" id="PTHR46910:SF9">
    <property type="entry name" value="MISCELLANEOUS ZN(II)2CYS6 TRANSCRIPTION FACTOR (EUROFUNG)"/>
    <property type="match status" value="1"/>
</dbReference>
<dbReference type="InterPro" id="IPR007219">
    <property type="entry name" value="XnlR_reg_dom"/>
</dbReference>
<evidence type="ECO:0000256" key="2">
    <source>
        <dbReference type="SAM" id="MobiDB-lite"/>
    </source>
</evidence>
<evidence type="ECO:0000256" key="1">
    <source>
        <dbReference type="ARBA" id="ARBA00023242"/>
    </source>
</evidence>
<sequence>MAPEIGSLRSLANGESQFIGSSSGVYFINTVKQAFATPNGAVVDSCQRVSQSLREAGLHDYPSPEDCIVGGEKNTDPKVPGTSPGHEETRRPDTQSSDHVSSFSTSKYFLDDMNNLPEYSVARDLVLTYFRVWHPLAPFLQGPECLAELDTLYHSGSNSERDYQISIGLLVIFRCIFNIARLEKDSSLDLGSTTIHSPSDLLPALSLLALRCDAASIQALLCAQVYFISTMSLRHASTTSGLILKSIFQSGMHRCPVRYEHLSLDERSMRKRIFWSFYVLDRFVSQSLGHPNGIQDSDVDVCPPGDQDLHEPVVESNLSPGSVANTILHLPFNHPDRLAASPVPVLQTQGREQPEEAEQEELNNATGMYPGDVSIRSTAILRHRHETQAVLENHVRHSRLVGRILEVFHKSIHARNLDSQTVLLLKADVSAFGNNLTQLRLSPINLDVPSLTPDPTVFPFISYHYTIILLNRPYLSLAPRRAEFREALQTCIGAASTIIQTIHQYAEYGGPLFWPGYMSAVWMSGLVLALAARLKLHDKNKAKSAVYVALELLTTMARRWAMARHCKEDLSMLLQSIEVGAKGHKRSRSDTNLAEGAPIAEHGSNLIHGTDQHHVIQRPMKRQNMTGYRSGLQNSDCGNHVPMSPRANSSMLTHPMQGPPLAAVQRSKNSSINLRIRGSRQNSLHNEDIPQHVTKSPQSSWVDCPQLDQSRHQEACHFATPPNSNVYSNLTSIDPCFAPIPVTFPDRQRNIFCQDVDQLDGNENFLDMFDGAMWGSLLEIVNGAGKDTNQ</sequence>
<evidence type="ECO:0000313" key="5">
    <source>
        <dbReference type="Proteomes" id="UP000076584"/>
    </source>
</evidence>
<feature type="region of interest" description="Disordered" evidence="2">
    <location>
        <begin position="64"/>
        <end position="101"/>
    </location>
</feature>